<organism evidence="3 4">
    <name type="scientific">Bifidobacterium pullorum subsp. saeculare</name>
    <dbReference type="NCBI Taxonomy" id="78257"/>
    <lineage>
        <taxon>Bacteria</taxon>
        <taxon>Bacillati</taxon>
        <taxon>Actinomycetota</taxon>
        <taxon>Actinomycetes</taxon>
        <taxon>Bifidobacteriales</taxon>
        <taxon>Bifidobacteriaceae</taxon>
        <taxon>Bifidobacterium</taxon>
    </lineage>
</organism>
<keyword evidence="2" id="KW-1133">Transmembrane helix</keyword>
<keyword evidence="2" id="KW-0472">Membrane</keyword>
<protein>
    <submittedName>
        <fullName evidence="3">Uncharacterized protein</fullName>
    </submittedName>
</protein>
<dbReference type="Proteomes" id="UP000718821">
    <property type="component" value="Unassembled WGS sequence"/>
</dbReference>
<dbReference type="EMBL" id="JACLYU010000022">
    <property type="protein sequence ID" value="MBM6700292.1"/>
    <property type="molecule type" value="Genomic_DNA"/>
</dbReference>
<gene>
    <name evidence="3" type="ORF">H7U32_08315</name>
</gene>
<feature type="transmembrane region" description="Helical" evidence="2">
    <location>
        <begin position="33"/>
        <end position="50"/>
    </location>
</feature>
<evidence type="ECO:0000313" key="4">
    <source>
        <dbReference type="Proteomes" id="UP000718821"/>
    </source>
</evidence>
<evidence type="ECO:0000256" key="2">
    <source>
        <dbReference type="SAM" id="Phobius"/>
    </source>
</evidence>
<dbReference type="AlphaFoldDB" id="A0A939B8V9"/>
<comment type="caution">
    <text evidence="3">The sequence shown here is derived from an EMBL/GenBank/DDBJ whole genome shotgun (WGS) entry which is preliminary data.</text>
</comment>
<evidence type="ECO:0000313" key="3">
    <source>
        <dbReference type="EMBL" id="MBM6700292.1"/>
    </source>
</evidence>
<sequence>MLQYARAGGRPLERSGGHRPGLWNEWREKMLDVAYVVGTIVFFILVDLLGKAVDKL</sequence>
<keyword evidence="4" id="KW-1185">Reference proteome</keyword>
<keyword evidence="2" id="KW-0812">Transmembrane</keyword>
<proteinExistence type="predicted"/>
<reference evidence="3" key="1">
    <citation type="submission" date="2020-08" db="EMBL/GenBank/DDBJ databases">
        <authorList>
            <person name="Cejkova D."/>
            <person name="Kubasova T."/>
            <person name="Jahodarova E."/>
            <person name="Rychlik I."/>
        </authorList>
    </citation>
    <scope>NUCLEOTIDE SEQUENCE</scope>
    <source>
        <strain evidence="3">An836</strain>
    </source>
</reference>
<feature type="region of interest" description="Disordered" evidence="1">
    <location>
        <begin position="1"/>
        <end position="20"/>
    </location>
</feature>
<accession>A0A939B8V9</accession>
<evidence type="ECO:0000256" key="1">
    <source>
        <dbReference type="SAM" id="MobiDB-lite"/>
    </source>
</evidence>
<reference evidence="3" key="2">
    <citation type="journal article" date="2021" name="Sci. Rep.">
        <title>The distribution of antibiotic resistance genes in chicken gut microbiota commensals.</title>
        <authorList>
            <person name="Juricova H."/>
            <person name="Matiasovicova J."/>
            <person name="Kubasova T."/>
            <person name="Cejkova D."/>
            <person name="Rychlik I."/>
        </authorList>
    </citation>
    <scope>NUCLEOTIDE SEQUENCE</scope>
    <source>
        <strain evidence="3">An836</strain>
    </source>
</reference>
<name>A0A939B8V9_9BIFI</name>
<dbReference type="RefSeq" id="WP_204469608.1">
    <property type="nucleotide sequence ID" value="NZ_JACLYU010000022.1"/>
</dbReference>